<keyword evidence="5" id="KW-0349">Heme</keyword>
<proteinExistence type="inferred from homology"/>
<dbReference type="PRINTS" id="PR00463">
    <property type="entry name" value="EP450I"/>
</dbReference>
<comment type="caution">
    <text evidence="14">The sequence shown here is derived from an EMBL/GenBank/DDBJ whole genome shotgun (WGS) entry which is preliminary data.</text>
</comment>
<comment type="pathway">
    <text evidence="3">Secondary metabolite biosynthesis.</text>
</comment>
<dbReference type="InterPro" id="IPR036396">
    <property type="entry name" value="Cyt_P450_sf"/>
</dbReference>
<evidence type="ECO:0000256" key="13">
    <source>
        <dbReference type="ARBA" id="ARBA00023180"/>
    </source>
</evidence>
<keyword evidence="10" id="KW-0408">Iron</keyword>
<dbReference type="Pfam" id="PF00067">
    <property type="entry name" value="p450"/>
    <property type="match status" value="1"/>
</dbReference>
<keyword evidence="13" id="KW-0325">Glycoprotein</keyword>
<organism evidence="14 15">
    <name type="scientific">Rhodocollybia butyracea</name>
    <dbReference type="NCBI Taxonomy" id="206335"/>
    <lineage>
        <taxon>Eukaryota</taxon>
        <taxon>Fungi</taxon>
        <taxon>Dikarya</taxon>
        <taxon>Basidiomycota</taxon>
        <taxon>Agaricomycotina</taxon>
        <taxon>Agaricomycetes</taxon>
        <taxon>Agaricomycetidae</taxon>
        <taxon>Agaricales</taxon>
        <taxon>Marasmiineae</taxon>
        <taxon>Omphalotaceae</taxon>
        <taxon>Rhodocollybia</taxon>
    </lineage>
</organism>
<dbReference type="InterPro" id="IPR050364">
    <property type="entry name" value="Cytochrome_P450_fung"/>
</dbReference>
<keyword evidence="15" id="KW-1185">Reference proteome</keyword>
<dbReference type="SUPFAM" id="SSF48264">
    <property type="entry name" value="Cytochrome P450"/>
    <property type="match status" value="1"/>
</dbReference>
<evidence type="ECO:0000256" key="6">
    <source>
        <dbReference type="ARBA" id="ARBA00022692"/>
    </source>
</evidence>
<keyword evidence="6" id="KW-0812">Transmembrane</keyword>
<dbReference type="InterPro" id="IPR001128">
    <property type="entry name" value="Cyt_P450"/>
</dbReference>
<accession>A0A9P5PJP3</accession>
<dbReference type="GO" id="GO:0016705">
    <property type="term" value="F:oxidoreductase activity, acting on paired donors, with incorporation or reduction of molecular oxygen"/>
    <property type="evidence" value="ECO:0007669"/>
    <property type="project" value="InterPro"/>
</dbReference>
<evidence type="ECO:0000256" key="11">
    <source>
        <dbReference type="ARBA" id="ARBA00023033"/>
    </source>
</evidence>
<dbReference type="GO" id="GO:0016020">
    <property type="term" value="C:membrane"/>
    <property type="evidence" value="ECO:0007669"/>
    <property type="project" value="UniProtKB-SubCell"/>
</dbReference>
<evidence type="ECO:0000256" key="8">
    <source>
        <dbReference type="ARBA" id="ARBA00022989"/>
    </source>
</evidence>
<comment type="subcellular location">
    <subcellularLocation>
        <location evidence="2">Membrane</location>
        <topology evidence="2">Single-pass membrane protein</topology>
    </subcellularLocation>
</comment>
<evidence type="ECO:0000256" key="3">
    <source>
        <dbReference type="ARBA" id="ARBA00005179"/>
    </source>
</evidence>
<dbReference type="Proteomes" id="UP000772434">
    <property type="component" value="Unassembled WGS sequence"/>
</dbReference>
<dbReference type="PANTHER" id="PTHR46300:SF2">
    <property type="entry name" value="CYTOCHROME P450 MONOOXYGENASE ALNH-RELATED"/>
    <property type="match status" value="1"/>
</dbReference>
<dbReference type="OrthoDB" id="2789670at2759"/>
<sequence length="152" mass="17356">MPSFFPGCGFKQFNRAVNNLDYCQAYENEWNLAEIELIKAMGTMSFIAASDMTMSSVNSFLLTLTLHPEVQAKAQAEIDRVIGRARLPTFEDRQLLPYVEAIYQEIMRLHPPVPFGLNHVSTEDDFYEGYHIPKGCVIAANIWTMNRDPTVY</sequence>
<dbReference type="AlphaFoldDB" id="A0A9P5PJP3"/>
<dbReference type="GO" id="GO:0004497">
    <property type="term" value="F:monooxygenase activity"/>
    <property type="evidence" value="ECO:0007669"/>
    <property type="project" value="UniProtKB-KW"/>
</dbReference>
<keyword evidence="11" id="KW-0503">Monooxygenase</keyword>
<dbReference type="GO" id="GO:0005506">
    <property type="term" value="F:iron ion binding"/>
    <property type="evidence" value="ECO:0007669"/>
    <property type="project" value="InterPro"/>
</dbReference>
<dbReference type="PANTHER" id="PTHR46300">
    <property type="entry name" value="P450, PUTATIVE (EUROFUNG)-RELATED-RELATED"/>
    <property type="match status" value="1"/>
</dbReference>
<dbReference type="EMBL" id="JADNRY010000082">
    <property type="protein sequence ID" value="KAF9066801.1"/>
    <property type="molecule type" value="Genomic_DNA"/>
</dbReference>
<keyword evidence="7" id="KW-0479">Metal-binding</keyword>
<protein>
    <submittedName>
        <fullName evidence="14">Cytochrome P450</fullName>
    </submittedName>
</protein>
<evidence type="ECO:0000256" key="10">
    <source>
        <dbReference type="ARBA" id="ARBA00023004"/>
    </source>
</evidence>
<keyword evidence="9" id="KW-0560">Oxidoreductase</keyword>
<keyword evidence="8" id="KW-1133">Transmembrane helix</keyword>
<dbReference type="InterPro" id="IPR002401">
    <property type="entry name" value="Cyt_P450_E_grp-I"/>
</dbReference>
<comment type="cofactor">
    <cofactor evidence="1">
        <name>heme</name>
        <dbReference type="ChEBI" id="CHEBI:30413"/>
    </cofactor>
</comment>
<comment type="similarity">
    <text evidence="4">Belongs to the cytochrome P450 family.</text>
</comment>
<name>A0A9P5PJP3_9AGAR</name>
<gene>
    <name evidence="14" type="ORF">BDP27DRAFT_988174</name>
</gene>
<evidence type="ECO:0000256" key="5">
    <source>
        <dbReference type="ARBA" id="ARBA00022617"/>
    </source>
</evidence>
<evidence type="ECO:0000256" key="7">
    <source>
        <dbReference type="ARBA" id="ARBA00022723"/>
    </source>
</evidence>
<dbReference type="Gene3D" id="1.10.630.10">
    <property type="entry name" value="Cytochrome P450"/>
    <property type="match status" value="1"/>
</dbReference>
<evidence type="ECO:0000256" key="2">
    <source>
        <dbReference type="ARBA" id="ARBA00004167"/>
    </source>
</evidence>
<reference evidence="14" key="1">
    <citation type="submission" date="2020-11" db="EMBL/GenBank/DDBJ databases">
        <authorList>
            <consortium name="DOE Joint Genome Institute"/>
            <person name="Ahrendt S."/>
            <person name="Riley R."/>
            <person name="Andreopoulos W."/>
            <person name="Labutti K."/>
            <person name="Pangilinan J."/>
            <person name="Ruiz-Duenas F.J."/>
            <person name="Barrasa J.M."/>
            <person name="Sanchez-Garcia M."/>
            <person name="Camarero S."/>
            <person name="Miyauchi S."/>
            <person name="Serrano A."/>
            <person name="Linde D."/>
            <person name="Babiker R."/>
            <person name="Drula E."/>
            <person name="Ayuso-Fernandez I."/>
            <person name="Pacheco R."/>
            <person name="Padilla G."/>
            <person name="Ferreira P."/>
            <person name="Barriuso J."/>
            <person name="Kellner H."/>
            <person name="Castanera R."/>
            <person name="Alfaro M."/>
            <person name="Ramirez L."/>
            <person name="Pisabarro A.G."/>
            <person name="Kuo A."/>
            <person name="Tritt A."/>
            <person name="Lipzen A."/>
            <person name="He G."/>
            <person name="Yan M."/>
            <person name="Ng V."/>
            <person name="Cullen D."/>
            <person name="Martin F."/>
            <person name="Rosso M.-N."/>
            <person name="Henrissat B."/>
            <person name="Hibbett D."/>
            <person name="Martinez A.T."/>
            <person name="Grigoriev I.V."/>
        </authorList>
    </citation>
    <scope>NUCLEOTIDE SEQUENCE</scope>
    <source>
        <strain evidence="14">AH 40177</strain>
    </source>
</reference>
<dbReference type="GO" id="GO:0020037">
    <property type="term" value="F:heme binding"/>
    <property type="evidence" value="ECO:0007669"/>
    <property type="project" value="InterPro"/>
</dbReference>
<keyword evidence="12" id="KW-0472">Membrane</keyword>
<evidence type="ECO:0000256" key="12">
    <source>
        <dbReference type="ARBA" id="ARBA00023136"/>
    </source>
</evidence>
<evidence type="ECO:0000256" key="4">
    <source>
        <dbReference type="ARBA" id="ARBA00010617"/>
    </source>
</evidence>
<evidence type="ECO:0000313" key="14">
    <source>
        <dbReference type="EMBL" id="KAF9066801.1"/>
    </source>
</evidence>
<evidence type="ECO:0000256" key="1">
    <source>
        <dbReference type="ARBA" id="ARBA00001971"/>
    </source>
</evidence>
<evidence type="ECO:0000256" key="9">
    <source>
        <dbReference type="ARBA" id="ARBA00023002"/>
    </source>
</evidence>
<evidence type="ECO:0000313" key="15">
    <source>
        <dbReference type="Proteomes" id="UP000772434"/>
    </source>
</evidence>